<sequence length="623" mass="68433">MSIRTRTRYRRSSNTWPGPPLIQTNQATDPATNGRRDKSPESKPSKPPTPAPTPTKPSNPLLPDLSRVATAAYTASILAHPPPPTNYGRPGTRPFSLGPLPFTDADVPLPKPYNSKYPHPITAYASPGINPETVKRSGYDKMLQDIIKKDVKDALGDIFYDAGFRSLSNSVYLLFSYESMGQGNGIPESLWSKFENVNNMRLPTVATVTSSVAAQVEDSPHRFAPSQINSTCSGDANPHCTTENNQAMERAFRPLSRESISSPSCMLVQTQPHMQPRGEEEMDAWKTDIWKAWEATERCRYRPSCQFTHGLEGHKLTRESLMLRGLASQSPTPDILSPTSSHRSSFSQYPVTPRSVQTQIYAHEITAGCPYNVKASDRRMSAPHSQLGMVAEDELQFGTFNSDFNLGYRRQSDVSSGFPFAYSQDLRAPSSRRRSDLFLAKFTPSPDEEYKDCLFPLSKPKQPSFDFAAKSVMPFNSDSLSAKEIQRRLVPQPSSLTLYTSSSSSSNESVDGVSRSSRFSAFEDGLSGSLVTPTNAGWENNYLGSTCGVPNSKFGLDIRSSNRGIGDEIDFGAIGMRKGGLVKSESMDNANTMESPAHSSLSCMARSKGSTTYEFSSGSSIWS</sequence>
<dbReference type="EMBL" id="KN847987">
    <property type="protein sequence ID" value="KIR45672.1"/>
    <property type="molecule type" value="Genomic_DNA"/>
</dbReference>
<dbReference type="Gene3D" id="4.10.1000.10">
    <property type="entry name" value="Zinc finger, CCCH-type"/>
    <property type="match status" value="1"/>
</dbReference>
<gene>
    <name evidence="2" type="ORF">I312_05028</name>
</gene>
<dbReference type="AlphaFoldDB" id="A0A0D0TGY6"/>
<feature type="region of interest" description="Disordered" evidence="1">
    <location>
        <begin position="1"/>
        <end position="63"/>
    </location>
</feature>
<protein>
    <recommendedName>
        <fullName evidence="3">C3H1-type domain-containing protein</fullName>
    </recommendedName>
</protein>
<feature type="compositionally biased region" description="Basic and acidic residues" evidence="1">
    <location>
        <begin position="34"/>
        <end position="44"/>
    </location>
</feature>
<feature type="compositionally biased region" description="Pro residues" evidence="1">
    <location>
        <begin position="45"/>
        <end position="57"/>
    </location>
</feature>
<evidence type="ECO:0008006" key="3">
    <source>
        <dbReference type="Google" id="ProtNLM"/>
    </source>
</evidence>
<reference evidence="2" key="1">
    <citation type="submission" date="2015-01" db="EMBL/GenBank/DDBJ databases">
        <title>The Genome Sequence of Cryptococcus gattii CA1280.</title>
        <authorList>
            <consortium name="The Broad Institute Genomics Platform"/>
            <person name="Cuomo C."/>
            <person name="Litvintseva A."/>
            <person name="Chen Y."/>
            <person name="Heitman J."/>
            <person name="Sun S."/>
            <person name="Springer D."/>
            <person name="Dromer F."/>
            <person name="Young S."/>
            <person name="Zeng Q."/>
            <person name="Gargeya S."/>
            <person name="Abouelleil A."/>
            <person name="Alvarado L."/>
            <person name="Chapman S.B."/>
            <person name="Gainer-Dewar J."/>
            <person name="Goldberg J."/>
            <person name="Griggs A."/>
            <person name="Gujja S."/>
            <person name="Hansen M."/>
            <person name="Howarth C."/>
            <person name="Imamovic A."/>
            <person name="Larimer J."/>
            <person name="Murphy C."/>
            <person name="Naylor J."/>
            <person name="Pearson M."/>
            <person name="Priest M."/>
            <person name="Roberts A."/>
            <person name="Saif S."/>
            <person name="Shea T."/>
            <person name="Sykes S."/>
            <person name="Wortman J."/>
            <person name="Nusbaum C."/>
            <person name="Birren B."/>
        </authorList>
    </citation>
    <scope>NUCLEOTIDE SEQUENCE [LARGE SCALE GENOMIC DNA]</scope>
    <source>
        <strain evidence="2">CA1280</strain>
    </source>
</reference>
<dbReference type="OrthoDB" id="410307at2759"/>
<evidence type="ECO:0000313" key="2">
    <source>
        <dbReference type="EMBL" id="KIR45672.1"/>
    </source>
</evidence>
<feature type="compositionally biased region" description="Polar residues" evidence="1">
    <location>
        <begin position="22"/>
        <end position="31"/>
    </location>
</feature>
<organism evidence="2">
    <name type="scientific">Cryptococcus bacillisporus CA1280</name>
    <dbReference type="NCBI Taxonomy" id="1296109"/>
    <lineage>
        <taxon>Eukaryota</taxon>
        <taxon>Fungi</taxon>
        <taxon>Dikarya</taxon>
        <taxon>Basidiomycota</taxon>
        <taxon>Agaricomycotina</taxon>
        <taxon>Tremellomycetes</taxon>
        <taxon>Tremellales</taxon>
        <taxon>Cryptococcaceae</taxon>
        <taxon>Cryptococcus</taxon>
        <taxon>Cryptococcus gattii species complex</taxon>
    </lineage>
</organism>
<proteinExistence type="predicted"/>
<evidence type="ECO:0000256" key="1">
    <source>
        <dbReference type="SAM" id="MobiDB-lite"/>
    </source>
</evidence>
<name>A0A0D0TGY6_CRYGA</name>
<accession>A0A0D0TGY6</accession>
<dbReference type="HOGENOM" id="CLU_438717_0_0_1"/>
<feature type="region of interest" description="Disordered" evidence="1">
    <location>
        <begin position="328"/>
        <end position="349"/>
    </location>
</feature>
<feature type="compositionally biased region" description="Basic residues" evidence="1">
    <location>
        <begin position="1"/>
        <end position="11"/>
    </location>
</feature>